<dbReference type="Gene3D" id="3.20.20.390">
    <property type="entry name" value="FMN-linked oxidoreductases"/>
    <property type="match status" value="1"/>
</dbReference>
<dbReference type="RefSeq" id="WP_209491823.1">
    <property type="nucleotide sequence ID" value="NZ_JAGGLC010000004.1"/>
</dbReference>
<dbReference type="Proteomes" id="UP000823736">
    <property type="component" value="Unassembled WGS sequence"/>
</dbReference>
<keyword evidence="7" id="KW-0594">Phospholipid biosynthesis</keyword>
<evidence type="ECO:0000256" key="1">
    <source>
        <dbReference type="ARBA" id="ARBA00012676"/>
    </source>
</evidence>
<name>A0A8T4GZ05_9EURY</name>
<dbReference type="GO" id="GO:0120536">
    <property type="term" value="F:heptaprenylglyceryl phosphate synthase activity"/>
    <property type="evidence" value="ECO:0007669"/>
    <property type="project" value="UniProtKB-ARBA"/>
</dbReference>
<keyword evidence="12" id="KW-1185">Reference proteome</keyword>
<evidence type="ECO:0000256" key="5">
    <source>
        <dbReference type="ARBA" id="ARBA00022842"/>
    </source>
</evidence>
<proteinExistence type="predicted"/>
<keyword evidence="3 11" id="KW-0808">Transferase</keyword>
<evidence type="ECO:0000256" key="3">
    <source>
        <dbReference type="ARBA" id="ARBA00022679"/>
    </source>
</evidence>
<keyword evidence="6" id="KW-0443">Lipid metabolism</keyword>
<evidence type="ECO:0000256" key="2">
    <source>
        <dbReference type="ARBA" id="ARBA00022516"/>
    </source>
</evidence>
<evidence type="ECO:0000313" key="12">
    <source>
        <dbReference type="Proteomes" id="UP000823736"/>
    </source>
</evidence>
<reference evidence="11" key="1">
    <citation type="submission" date="2021-03" db="EMBL/GenBank/DDBJ databases">
        <title>Genomic Encyclopedia of Type Strains, Phase IV (KMG-IV): sequencing the most valuable type-strain genomes for metagenomic binning, comparative biology and taxonomic classification.</title>
        <authorList>
            <person name="Goeker M."/>
        </authorList>
    </citation>
    <scope>NUCLEOTIDE SEQUENCE</scope>
    <source>
        <strain evidence="11">DSM 26232</strain>
    </source>
</reference>
<evidence type="ECO:0000313" key="11">
    <source>
        <dbReference type="EMBL" id="MBP1987522.1"/>
    </source>
</evidence>
<evidence type="ECO:0000256" key="8">
    <source>
        <dbReference type="ARBA" id="ARBA00023264"/>
    </source>
</evidence>
<evidence type="ECO:0000256" key="10">
    <source>
        <dbReference type="SAM" id="MobiDB-lite"/>
    </source>
</evidence>
<evidence type="ECO:0000256" key="7">
    <source>
        <dbReference type="ARBA" id="ARBA00023209"/>
    </source>
</evidence>
<protein>
    <recommendedName>
        <fullName evidence="1">phosphoglycerol geranylgeranyltransferase</fullName>
        <ecNumber evidence="1">2.5.1.41</ecNumber>
    </recommendedName>
</protein>
<accession>A0A8T4GZ05</accession>
<keyword evidence="8" id="KW-1208">Phospholipid metabolism</keyword>
<comment type="caution">
    <text evidence="11">The sequence shown here is derived from an EMBL/GenBank/DDBJ whole genome shotgun (WGS) entry which is preliminary data.</text>
</comment>
<dbReference type="InterPro" id="IPR008205">
    <property type="entry name" value="GGGP_HepGP_synthase"/>
</dbReference>
<evidence type="ECO:0000256" key="9">
    <source>
        <dbReference type="ARBA" id="ARBA00047288"/>
    </source>
</evidence>
<dbReference type="EC" id="2.5.1.41" evidence="1"/>
<dbReference type="SUPFAM" id="SSF51395">
    <property type="entry name" value="FMN-linked oxidoreductases"/>
    <property type="match status" value="1"/>
</dbReference>
<organism evidence="11 12">
    <name type="scientific">Halolamina salifodinae</name>
    <dbReference type="NCBI Taxonomy" id="1202767"/>
    <lineage>
        <taxon>Archaea</taxon>
        <taxon>Methanobacteriati</taxon>
        <taxon>Methanobacteriota</taxon>
        <taxon>Stenosarchaea group</taxon>
        <taxon>Halobacteria</taxon>
        <taxon>Halobacteriales</taxon>
        <taxon>Haloferacaceae</taxon>
    </lineage>
</organism>
<dbReference type="EMBL" id="JAGGLC010000004">
    <property type="protein sequence ID" value="MBP1987522.1"/>
    <property type="molecule type" value="Genomic_DNA"/>
</dbReference>
<sequence length="420" mass="44579">MRRHLAARGERVADLARLLARSALDTNPVPDWDHVTKVDPEAAKKLPLLYPLWLSETDAVSVGGSADVTPENTAAAFDLLTPLSTPVCHEPSGADHVTKQSHEAADLLLVPEVLNGDSEALVGTLGAAVESVREDLAPALIDEKAPWLPGSVADWLANVATSALLADAAFEAYIVQNPDSAAAREAGVGSEDVLSPGEAKRRAMAADRHLESEILYLEYSGTFGDDEAVEALSRMDDALVRSRVWYGGGLSNGEDVQAVREAGADTVVVGDAFHRVAEREAEILQAAEERLDAGADPETIREWVDDRVAPDGPGARFLSTVPGVDDPLALACEYTGATVRAWLELRDRRERASERDEGIPVIDIQRTALRAALAPVVDDPDRLAATVARAALSGREEGVGDGSRGSEQLSLSLFDGGASH</sequence>
<dbReference type="InterPro" id="IPR039074">
    <property type="entry name" value="GGGP/HepGP_synthase_I"/>
</dbReference>
<gene>
    <name evidence="11" type="ORF">J2753_002023</name>
</gene>
<dbReference type="GO" id="GO:0046872">
    <property type="term" value="F:metal ion binding"/>
    <property type="evidence" value="ECO:0007669"/>
    <property type="project" value="UniProtKB-KW"/>
</dbReference>
<comment type="catalytic activity">
    <reaction evidence="9">
        <text>sn-glycerol 1-phosphate + (2E,6E,10E)-geranylgeranyl diphosphate = sn-3-O-(geranylgeranyl)glycerol 1-phosphate + diphosphate</text>
        <dbReference type="Rhea" id="RHEA:23404"/>
        <dbReference type="ChEBI" id="CHEBI:33019"/>
        <dbReference type="ChEBI" id="CHEBI:57677"/>
        <dbReference type="ChEBI" id="CHEBI:57685"/>
        <dbReference type="ChEBI" id="CHEBI:58756"/>
        <dbReference type="EC" id="2.5.1.41"/>
    </reaction>
</comment>
<dbReference type="OrthoDB" id="49758at2157"/>
<keyword evidence="5" id="KW-0460">Magnesium</keyword>
<keyword evidence="4" id="KW-0479">Metal-binding</keyword>
<dbReference type="InterPro" id="IPR038597">
    <property type="entry name" value="GGGP/HepGP_synthase_sf"/>
</dbReference>
<dbReference type="Pfam" id="PF01884">
    <property type="entry name" value="PcrB"/>
    <property type="match status" value="1"/>
</dbReference>
<dbReference type="AlphaFoldDB" id="A0A8T4GZ05"/>
<evidence type="ECO:0000256" key="4">
    <source>
        <dbReference type="ARBA" id="ARBA00022723"/>
    </source>
</evidence>
<dbReference type="PANTHER" id="PTHR40029:SF2">
    <property type="entry name" value="HEPTAPRENYLGLYCERYL PHOSPHATE SYNTHASE"/>
    <property type="match status" value="1"/>
</dbReference>
<dbReference type="PANTHER" id="PTHR40029">
    <property type="match status" value="1"/>
</dbReference>
<feature type="region of interest" description="Disordered" evidence="10">
    <location>
        <begin position="395"/>
        <end position="420"/>
    </location>
</feature>
<dbReference type="GO" id="GO:0046474">
    <property type="term" value="P:glycerophospholipid biosynthetic process"/>
    <property type="evidence" value="ECO:0007669"/>
    <property type="project" value="UniProtKB-ARBA"/>
</dbReference>
<evidence type="ECO:0000256" key="6">
    <source>
        <dbReference type="ARBA" id="ARBA00023098"/>
    </source>
</evidence>
<keyword evidence="2" id="KW-0444">Lipid biosynthesis</keyword>
<dbReference type="GO" id="GO:0047294">
    <property type="term" value="F:phosphoglycerol geranylgeranyltransferase activity"/>
    <property type="evidence" value="ECO:0007669"/>
    <property type="project" value="UniProtKB-EC"/>
</dbReference>